<sequence>MSARRQQAARWFTRLLDLPGDHPERQAFARWLAADPQNAKEYQAFSELWGNFSSTPQTQALAGAMENLSRRRFVRNGAVGGLLLAVAAGWLVSMRSRQGEQMLMTGIGERRRFILEEGSEVFLDADTRLHVLFSESTRQVFLLRGRAIFNVEHAPARPFVVDAGAAQVRVLGTRFVVERLEPQVRVSVAEGRVEFSSAGQRLVLERDQVGELDALGQLHALKRPASNAFSFSQGNLVFERASLGEIAATLSRYRKTPVKALQPAAQSITAVVQLADVESFLALLPELAAVRIEQGSGVTLLVPR</sequence>
<protein>
    <submittedName>
        <fullName evidence="4">DUF4880 domain-containing protein</fullName>
    </submittedName>
</protein>
<evidence type="ECO:0000313" key="5">
    <source>
        <dbReference type="Proteomes" id="UP000306635"/>
    </source>
</evidence>
<dbReference type="GO" id="GO:0016989">
    <property type="term" value="F:sigma factor antagonist activity"/>
    <property type="evidence" value="ECO:0007669"/>
    <property type="project" value="TreeGrafter"/>
</dbReference>
<reference evidence="4 5" key="1">
    <citation type="submission" date="2019-04" db="EMBL/GenBank/DDBJ databases">
        <authorList>
            <person name="Li M."/>
        </authorList>
    </citation>
    <scope>NUCLEOTIDE SEQUENCE [LARGE SCALE GENOMIC DNA]</scope>
    <source>
        <strain evidence="4 5">LAM1902</strain>
    </source>
</reference>
<evidence type="ECO:0000259" key="3">
    <source>
        <dbReference type="Pfam" id="PF16220"/>
    </source>
</evidence>
<keyword evidence="1" id="KW-1133">Transmembrane helix</keyword>
<dbReference type="Proteomes" id="UP000306635">
    <property type="component" value="Unassembled WGS sequence"/>
</dbReference>
<name>A0A5R9QU31_9PSED</name>
<dbReference type="PIRSF" id="PIRSF018266">
    <property type="entry name" value="FecR"/>
    <property type="match status" value="1"/>
</dbReference>
<proteinExistence type="predicted"/>
<keyword evidence="1" id="KW-0472">Membrane</keyword>
<dbReference type="Pfam" id="PF16220">
    <property type="entry name" value="DUF4880"/>
    <property type="match status" value="1"/>
</dbReference>
<feature type="transmembrane region" description="Helical" evidence="1">
    <location>
        <begin position="73"/>
        <end position="92"/>
    </location>
</feature>
<evidence type="ECO:0000313" key="4">
    <source>
        <dbReference type="EMBL" id="TLX73565.1"/>
    </source>
</evidence>
<evidence type="ECO:0000256" key="1">
    <source>
        <dbReference type="SAM" id="Phobius"/>
    </source>
</evidence>
<dbReference type="InterPro" id="IPR032623">
    <property type="entry name" value="FecR_N"/>
</dbReference>
<dbReference type="RefSeq" id="WP_138525264.1">
    <property type="nucleotide sequence ID" value="NZ_JAOCBK010000005.1"/>
</dbReference>
<dbReference type="Gene3D" id="2.60.120.1440">
    <property type="match status" value="1"/>
</dbReference>
<dbReference type="EMBL" id="SWDV01000028">
    <property type="protein sequence ID" value="TLX73565.1"/>
    <property type="molecule type" value="Genomic_DNA"/>
</dbReference>
<organism evidence="4 5">
    <name type="scientific">Pseudomonas nicosulfuronedens</name>
    <dbReference type="NCBI Taxonomy" id="2571105"/>
    <lineage>
        <taxon>Bacteria</taxon>
        <taxon>Pseudomonadati</taxon>
        <taxon>Pseudomonadota</taxon>
        <taxon>Gammaproteobacteria</taxon>
        <taxon>Pseudomonadales</taxon>
        <taxon>Pseudomonadaceae</taxon>
        <taxon>Pseudomonas</taxon>
    </lineage>
</organism>
<dbReference type="InterPro" id="IPR012373">
    <property type="entry name" value="Ferrdict_sens_TM"/>
</dbReference>
<dbReference type="AlphaFoldDB" id="A0A5R9QU31"/>
<feature type="domain" description="FecR N-terminal" evidence="3">
    <location>
        <begin position="6"/>
        <end position="45"/>
    </location>
</feature>
<evidence type="ECO:0000259" key="2">
    <source>
        <dbReference type="Pfam" id="PF04773"/>
    </source>
</evidence>
<keyword evidence="5" id="KW-1185">Reference proteome</keyword>
<comment type="caution">
    <text evidence="4">The sequence shown here is derived from an EMBL/GenBank/DDBJ whole genome shotgun (WGS) entry which is preliminary data.</text>
</comment>
<dbReference type="OrthoDB" id="9771237at2"/>
<dbReference type="PANTHER" id="PTHR30273">
    <property type="entry name" value="PERIPLASMIC SIGNAL SENSOR AND SIGMA FACTOR ACTIVATOR FECR-RELATED"/>
    <property type="match status" value="1"/>
</dbReference>
<keyword evidence="1" id="KW-0812">Transmembrane</keyword>
<accession>A0A5R9QU31</accession>
<dbReference type="Pfam" id="PF04773">
    <property type="entry name" value="FecR"/>
    <property type="match status" value="1"/>
</dbReference>
<dbReference type="PANTHER" id="PTHR30273:SF2">
    <property type="entry name" value="PROTEIN FECR"/>
    <property type="match status" value="1"/>
</dbReference>
<dbReference type="InterPro" id="IPR006860">
    <property type="entry name" value="FecR"/>
</dbReference>
<feature type="domain" description="FecR protein" evidence="2">
    <location>
        <begin position="104"/>
        <end position="194"/>
    </location>
</feature>
<gene>
    <name evidence="4" type="ORF">FAS41_20425</name>
</gene>